<dbReference type="InterPro" id="IPR001611">
    <property type="entry name" value="Leu-rich_rpt"/>
</dbReference>
<comment type="caution">
    <text evidence="2">The sequence shown here is derived from an EMBL/GenBank/DDBJ whole genome shotgun (WGS) entry which is preliminary data.</text>
</comment>
<dbReference type="InterPro" id="IPR032675">
    <property type="entry name" value="LRR_dom_sf"/>
</dbReference>
<evidence type="ECO:0000313" key="3">
    <source>
        <dbReference type="Proteomes" id="UP001209570"/>
    </source>
</evidence>
<name>A0AAD5LRY6_PYTIN</name>
<dbReference type="InterPro" id="IPR040091">
    <property type="entry name" value="LRRC56"/>
</dbReference>
<feature type="compositionally biased region" description="Low complexity" evidence="1">
    <location>
        <begin position="366"/>
        <end position="382"/>
    </location>
</feature>
<feature type="compositionally biased region" description="Basic and acidic residues" evidence="1">
    <location>
        <begin position="404"/>
        <end position="416"/>
    </location>
</feature>
<dbReference type="PANTHER" id="PTHR22708">
    <property type="entry name" value="LEUCINE-RICH REPEAT-CONTAINING PROTEIN 56"/>
    <property type="match status" value="1"/>
</dbReference>
<accession>A0AAD5LRY6</accession>
<feature type="region of interest" description="Disordered" evidence="1">
    <location>
        <begin position="293"/>
        <end position="341"/>
    </location>
</feature>
<dbReference type="SUPFAM" id="SSF52058">
    <property type="entry name" value="L domain-like"/>
    <property type="match status" value="1"/>
</dbReference>
<feature type="compositionally biased region" description="Low complexity" evidence="1">
    <location>
        <begin position="636"/>
        <end position="648"/>
    </location>
</feature>
<feature type="compositionally biased region" description="Low complexity" evidence="1">
    <location>
        <begin position="517"/>
        <end position="532"/>
    </location>
</feature>
<feature type="region of interest" description="Disordered" evidence="1">
    <location>
        <begin position="354"/>
        <end position="416"/>
    </location>
</feature>
<dbReference type="Proteomes" id="UP001209570">
    <property type="component" value="Unassembled WGS sequence"/>
</dbReference>
<feature type="compositionally biased region" description="Basic and acidic residues" evidence="1">
    <location>
        <begin position="325"/>
        <end position="334"/>
    </location>
</feature>
<sequence>MASMVLDQREEMDSSLAAPSPAPTRKQAALANKLPSAETRATFLIRTLPRDCNPTPVTAAQLQPSASSTTLLSPRSTLRQAPELVLESDPSDVPDNPFDDLTDEKLRQLSGRQDLARVTTIELSVDSSRQSVEVVGELLPALHHLRLAGSSLGSFRDLGTSLQALQVLHVPHCGLRDLDGISALTALRELYAPHNEISDISPLTMHEELSVVDLESNCIVDVGQIEQLAFCPQLSSLSLVANPVCAIDRFRQIVATFVPQLVTLDRVELSGDDQRRLPDEIIDAAIRAFRDRREAEEAARRPPSSHGGRPAAEPSPHRLSGRALADAESHRDDYGSSLTHGTDIVFAGNVTSALRRRRSETEGDPDASPVSAAPAPAPAALASPPPTEPRPQTPARESITATLDRAHELDRQQHKSRDAILHELRAWRLETAGASQVGVISPAASPDRRSQSQSQSQSQRPPRPATPKAKASDKAKATERRRPQTSAGVVRGVREAFAESPSRSRAVDILVLDDGPSRAAAARSRPSSNNDGGPEDRRRPDADADAGDDVPCSPRKTARGVFSPMAASGDDDDDELLLLLPTPQSRARSRRRRDSGELEDDEHESRDGAAEQSDESDGEDLRRMARALKQRRRPPETTAAAPQQLQAEPQPPQRPFLDVTASLEAIDQWREQMDEPSRGPACGLSDEQLVAWLRDRHAELRTREAFRRFFRGISEERLARALQSVFREHQDKIRRRLQLMQGFFGSG</sequence>
<dbReference type="Pfam" id="PF14580">
    <property type="entry name" value="LRR_9"/>
    <property type="match status" value="1"/>
</dbReference>
<dbReference type="Gene3D" id="3.80.10.10">
    <property type="entry name" value="Ribonuclease Inhibitor"/>
    <property type="match status" value="1"/>
</dbReference>
<evidence type="ECO:0000313" key="2">
    <source>
        <dbReference type="EMBL" id="KAJ0407466.1"/>
    </source>
</evidence>
<feature type="region of interest" description="Disordered" evidence="1">
    <location>
        <begin position="438"/>
        <end position="656"/>
    </location>
</feature>
<dbReference type="PANTHER" id="PTHR22708:SF0">
    <property type="entry name" value="LEUCINE-RICH REPEAT-CONTAINING PROTEIN 56"/>
    <property type="match status" value="1"/>
</dbReference>
<dbReference type="AlphaFoldDB" id="A0AAD5LRY6"/>
<feature type="compositionally biased region" description="Basic and acidic residues" evidence="1">
    <location>
        <begin position="470"/>
        <end position="482"/>
    </location>
</feature>
<dbReference type="PROSITE" id="PS51450">
    <property type="entry name" value="LRR"/>
    <property type="match status" value="1"/>
</dbReference>
<keyword evidence="3" id="KW-1185">Reference proteome</keyword>
<protein>
    <submittedName>
        <fullName evidence="2">Uncharacterized protein</fullName>
    </submittedName>
</protein>
<gene>
    <name evidence="2" type="ORF">P43SY_005007</name>
</gene>
<dbReference type="EMBL" id="JAKCXM010000021">
    <property type="protein sequence ID" value="KAJ0407466.1"/>
    <property type="molecule type" value="Genomic_DNA"/>
</dbReference>
<feature type="compositionally biased region" description="Pro residues" evidence="1">
    <location>
        <begin position="383"/>
        <end position="392"/>
    </location>
</feature>
<feature type="region of interest" description="Disordered" evidence="1">
    <location>
        <begin position="1"/>
        <end position="34"/>
    </location>
</feature>
<organism evidence="2 3">
    <name type="scientific">Pythium insidiosum</name>
    <name type="common">Pythiosis disease agent</name>
    <dbReference type="NCBI Taxonomy" id="114742"/>
    <lineage>
        <taxon>Eukaryota</taxon>
        <taxon>Sar</taxon>
        <taxon>Stramenopiles</taxon>
        <taxon>Oomycota</taxon>
        <taxon>Peronosporomycetes</taxon>
        <taxon>Pythiales</taxon>
        <taxon>Pythiaceae</taxon>
        <taxon>Pythium</taxon>
    </lineage>
</organism>
<feature type="compositionally biased region" description="Low complexity" evidence="1">
    <location>
        <begin position="451"/>
        <end position="460"/>
    </location>
</feature>
<reference evidence="2" key="1">
    <citation type="submission" date="2021-12" db="EMBL/GenBank/DDBJ databases">
        <title>Prjna785345.</title>
        <authorList>
            <person name="Rujirawat T."/>
            <person name="Krajaejun T."/>
        </authorList>
    </citation>
    <scope>NUCLEOTIDE SEQUENCE</scope>
    <source>
        <strain evidence="2">Pi057C3</strain>
    </source>
</reference>
<evidence type="ECO:0000256" key="1">
    <source>
        <dbReference type="SAM" id="MobiDB-lite"/>
    </source>
</evidence>
<proteinExistence type="predicted"/>